<reference evidence="2 3" key="1">
    <citation type="journal article" date="2005" name="Nature">
        <title>The genome of the social amoeba Dictyostelium discoideum.</title>
        <authorList>
            <consortium name="The Dictyostelium discoideum Sequencing Consortium"/>
            <person name="Eichinger L."/>
            <person name="Pachebat J.A."/>
            <person name="Glockner G."/>
            <person name="Rajandream M.A."/>
            <person name="Sucgang R."/>
            <person name="Berriman M."/>
            <person name="Song J."/>
            <person name="Olsen R."/>
            <person name="Szafranski K."/>
            <person name="Xu Q."/>
            <person name="Tunggal B."/>
            <person name="Kummerfeld S."/>
            <person name="Madera M."/>
            <person name="Konfortov B.A."/>
            <person name="Rivero F."/>
            <person name="Bankier A.T."/>
            <person name="Lehmann R."/>
            <person name="Hamlin N."/>
            <person name="Davies R."/>
            <person name="Gaudet P."/>
            <person name="Fey P."/>
            <person name="Pilcher K."/>
            <person name="Chen G."/>
            <person name="Saunders D."/>
            <person name="Sodergren E."/>
            <person name="Davis P."/>
            <person name="Kerhornou A."/>
            <person name="Nie X."/>
            <person name="Hall N."/>
            <person name="Anjard C."/>
            <person name="Hemphill L."/>
            <person name="Bason N."/>
            <person name="Farbrother P."/>
            <person name="Desany B."/>
            <person name="Just E."/>
            <person name="Morio T."/>
            <person name="Rost R."/>
            <person name="Churcher C."/>
            <person name="Cooper J."/>
            <person name="Haydock S."/>
            <person name="van Driessche N."/>
            <person name="Cronin A."/>
            <person name="Goodhead I."/>
            <person name="Muzny D."/>
            <person name="Mourier T."/>
            <person name="Pain A."/>
            <person name="Lu M."/>
            <person name="Harper D."/>
            <person name="Lindsay R."/>
            <person name="Hauser H."/>
            <person name="James K."/>
            <person name="Quiles M."/>
            <person name="Madan Babu M."/>
            <person name="Saito T."/>
            <person name="Buchrieser C."/>
            <person name="Wardroper A."/>
            <person name="Felder M."/>
            <person name="Thangavelu M."/>
            <person name="Johnson D."/>
            <person name="Knights A."/>
            <person name="Loulseged H."/>
            <person name="Mungall K."/>
            <person name="Oliver K."/>
            <person name="Price C."/>
            <person name="Quail M.A."/>
            <person name="Urushihara H."/>
            <person name="Hernandez J."/>
            <person name="Rabbinowitsch E."/>
            <person name="Steffen D."/>
            <person name="Sanders M."/>
            <person name="Ma J."/>
            <person name="Kohara Y."/>
            <person name="Sharp S."/>
            <person name="Simmonds M."/>
            <person name="Spiegler S."/>
            <person name="Tivey A."/>
            <person name="Sugano S."/>
            <person name="White B."/>
            <person name="Walker D."/>
            <person name="Woodward J."/>
            <person name="Winckler T."/>
            <person name="Tanaka Y."/>
            <person name="Shaulsky G."/>
            <person name="Schleicher M."/>
            <person name="Weinstock G."/>
            <person name="Rosenthal A."/>
            <person name="Cox E.C."/>
            <person name="Chisholm R.L."/>
            <person name="Gibbs R."/>
            <person name="Loomis W.F."/>
            <person name="Platzer M."/>
            <person name="Kay R.R."/>
            <person name="Williams J."/>
            <person name="Dear P.H."/>
            <person name="Noegel A.A."/>
            <person name="Barrell B."/>
            <person name="Kuspa A."/>
        </authorList>
    </citation>
    <scope>NUCLEOTIDE SEQUENCE [LARGE SCALE GENOMIC DNA]</scope>
    <source>
        <strain evidence="2 3">AX4</strain>
    </source>
</reference>
<dbReference type="InParanoid" id="B0G0Z2"/>
<dbReference type="PANTHER" id="PTHR12265">
    <property type="entry name" value="TRANSMEMBRANE PROTEIN 53"/>
    <property type="match status" value="1"/>
</dbReference>
<dbReference type="PhylomeDB" id="B0G0Z2"/>
<dbReference type="GeneID" id="8617379"/>
<sequence>MTMEFIVSNYNTGNYNISNSGEIFNTGGLNNPLAVIYGYLGCNKSILIGQYSSIWTNRGFNVLIYYPSSILSNYRKGVKILNTWINKYFNENPYRSKVLAFHSISSGANCLAYHLKLMMNDKYSNSISMIKACLFDNISNFNNSILSLKNNLISSGDIFKLIRSIFLPFFIPLWGWGGKNEFKYLISKNNKFHYLVIYNSGYNNNDNSKTFIKTLKQKGNQFNEKNSDSGIILIEKVIHENNSQIYSDCTNQLIDLIIYNYNKCNSIDNYNNNNNNIKTNNSNNNNNNSNIRHQNSKNTMYW</sequence>
<protein>
    <submittedName>
        <fullName evidence="2">Uncharacterized protein</fullName>
    </submittedName>
</protein>
<comment type="caution">
    <text evidence="2">The sequence shown here is derived from an EMBL/GenBank/DDBJ whole genome shotgun (WGS) entry which is preliminary data.</text>
</comment>
<organism evidence="2 3">
    <name type="scientific">Dictyostelium discoideum</name>
    <name type="common">Social amoeba</name>
    <dbReference type="NCBI Taxonomy" id="44689"/>
    <lineage>
        <taxon>Eukaryota</taxon>
        <taxon>Amoebozoa</taxon>
        <taxon>Evosea</taxon>
        <taxon>Eumycetozoa</taxon>
        <taxon>Dictyostelia</taxon>
        <taxon>Dictyosteliales</taxon>
        <taxon>Dictyosteliaceae</taxon>
        <taxon>Dictyostelium</taxon>
    </lineage>
</organism>
<dbReference type="RefSeq" id="XP_001732955.1">
    <property type="nucleotide sequence ID" value="XM_001732903.1"/>
</dbReference>
<dbReference type="AlphaFoldDB" id="B0G0Z2"/>
<name>B0G0Z2_DICDI</name>
<dbReference type="Proteomes" id="UP000002195">
    <property type="component" value="Unassembled WGS sequence"/>
</dbReference>
<dbReference type="dictyBase" id="DDB_G0269944"/>
<gene>
    <name evidence="2" type="ORF">DDB_G0269944</name>
</gene>
<dbReference type="Pfam" id="PF05705">
    <property type="entry name" value="DUF829"/>
    <property type="match status" value="1"/>
</dbReference>
<dbReference type="KEGG" id="ddi:DDB_G0269944"/>
<dbReference type="PaxDb" id="44689-DDB0237929"/>
<evidence type="ECO:0000313" key="2">
    <source>
        <dbReference type="EMBL" id="EDR41113.1"/>
    </source>
</evidence>
<feature type="region of interest" description="Disordered" evidence="1">
    <location>
        <begin position="275"/>
        <end position="302"/>
    </location>
</feature>
<dbReference type="EMBL" id="AAFI02000005">
    <property type="protein sequence ID" value="EDR41113.1"/>
    <property type="molecule type" value="Genomic_DNA"/>
</dbReference>
<accession>B0G0Z2</accession>
<evidence type="ECO:0000256" key="1">
    <source>
        <dbReference type="SAM" id="MobiDB-lite"/>
    </source>
</evidence>
<keyword evidence="3" id="KW-1185">Reference proteome</keyword>
<dbReference type="PANTHER" id="PTHR12265:SF16">
    <property type="entry name" value="SERINE HYDROLASE FSH DOMAIN-CONTAINING PROTEIN"/>
    <property type="match status" value="1"/>
</dbReference>
<dbReference type="VEuPathDB" id="AmoebaDB:DDB_G0269944"/>
<dbReference type="HOGENOM" id="CLU_922640_0_0_1"/>
<proteinExistence type="predicted"/>
<evidence type="ECO:0000313" key="3">
    <source>
        <dbReference type="Proteomes" id="UP000002195"/>
    </source>
</evidence>
<dbReference type="InterPro" id="IPR008547">
    <property type="entry name" value="DUF829_TMEM53"/>
</dbReference>